<accession>A0A850C5Q3</accession>
<dbReference type="GO" id="GO:0006635">
    <property type="term" value="P:fatty acid beta-oxidation"/>
    <property type="evidence" value="ECO:0007669"/>
    <property type="project" value="TreeGrafter"/>
</dbReference>
<dbReference type="PANTHER" id="PTHR11941:SF54">
    <property type="entry name" value="ENOYL-COA HYDRATASE, MITOCHONDRIAL"/>
    <property type="match status" value="1"/>
</dbReference>
<name>A0A850C5Q3_9ACTN</name>
<protein>
    <submittedName>
        <fullName evidence="1">Enoyl-CoA hydratase/isomerase family protein</fullName>
    </submittedName>
</protein>
<dbReference type="InterPro" id="IPR001753">
    <property type="entry name" value="Enoyl-CoA_hydra/iso"/>
</dbReference>
<dbReference type="Gene3D" id="3.90.226.10">
    <property type="entry name" value="2-enoyl-CoA Hydratase, Chain A, domain 1"/>
    <property type="match status" value="1"/>
</dbReference>
<dbReference type="CDD" id="cd06558">
    <property type="entry name" value="crotonase-like"/>
    <property type="match status" value="1"/>
</dbReference>
<organism evidence="1 2">
    <name type="scientific">Glycomyces artemisiae</name>
    <dbReference type="NCBI Taxonomy" id="1076443"/>
    <lineage>
        <taxon>Bacteria</taxon>
        <taxon>Bacillati</taxon>
        <taxon>Actinomycetota</taxon>
        <taxon>Actinomycetes</taxon>
        <taxon>Glycomycetales</taxon>
        <taxon>Glycomycetaceae</taxon>
        <taxon>Glycomyces</taxon>
    </lineage>
</organism>
<evidence type="ECO:0000313" key="1">
    <source>
        <dbReference type="EMBL" id="NUQ88458.1"/>
    </source>
</evidence>
<dbReference type="PANTHER" id="PTHR11941">
    <property type="entry name" value="ENOYL-COA HYDRATASE-RELATED"/>
    <property type="match status" value="1"/>
</dbReference>
<evidence type="ECO:0000313" key="2">
    <source>
        <dbReference type="Proteomes" id="UP000574690"/>
    </source>
</evidence>
<dbReference type="SUPFAM" id="SSF52096">
    <property type="entry name" value="ClpP/crotonase"/>
    <property type="match status" value="1"/>
</dbReference>
<dbReference type="Pfam" id="PF00378">
    <property type="entry name" value="ECH_1"/>
    <property type="match status" value="1"/>
</dbReference>
<proteinExistence type="predicted"/>
<comment type="caution">
    <text evidence="1">The sequence shown here is derived from an EMBL/GenBank/DDBJ whole genome shotgun (WGS) entry which is preliminary data.</text>
</comment>
<sequence length="281" mass="30441">MQVECDRGVAWLTIDHPPINLLDEELISSIEAVAAALRDDDSVRVVVLSSADPDFFIAHVDASRIQGEPAGRPVRTSGLGRFHRMTEQFRTMPKATIGVLEGRARGGGSELLAALDMRFGARETAVIAQPEVATGIIPGGGGSARLPRLLGRGRALEIILGCDDLDAELAERYGFLNRALPQDQLVGFVRRLAERIASFPAESIARAKAAVRAAEELPLAEALIEEERLFHESLATPAAQERLDRFLAIGGQTRGFELDLSDHLTALADVSEWSGRTHDHI</sequence>
<dbReference type="GO" id="GO:0016853">
    <property type="term" value="F:isomerase activity"/>
    <property type="evidence" value="ECO:0007669"/>
    <property type="project" value="UniProtKB-KW"/>
</dbReference>
<dbReference type="Proteomes" id="UP000574690">
    <property type="component" value="Unassembled WGS sequence"/>
</dbReference>
<dbReference type="EMBL" id="JABFXE010000352">
    <property type="protein sequence ID" value="NUQ88458.1"/>
    <property type="molecule type" value="Genomic_DNA"/>
</dbReference>
<keyword evidence="1" id="KW-0413">Isomerase</keyword>
<dbReference type="InterPro" id="IPR029045">
    <property type="entry name" value="ClpP/crotonase-like_dom_sf"/>
</dbReference>
<gene>
    <name evidence="1" type="ORF">HOQ43_08350</name>
</gene>
<reference evidence="1 2" key="1">
    <citation type="submission" date="2020-05" db="EMBL/GenBank/DDBJ databases">
        <title>DNA-SIP metagenomic assembled genomes.</title>
        <authorList>
            <person name="Yu J."/>
        </authorList>
    </citation>
    <scope>NUCLEOTIDE SEQUENCE [LARGE SCALE GENOMIC DNA]</scope>
    <source>
        <strain evidence="1">Bin5.27</strain>
    </source>
</reference>
<dbReference type="AlphaFoldDB" id="A0A850C5Q3"/>